<proteinExistence type="predicted"/>
<feature type="repeat" description="ANK" evidence="3">
    <location>
        <begin position="31"/>
        <end position="63"/>
    </location>
</feature>
<dbReference type="AlphaFoldDB" id="A0A2W5TX17"/>
<dbReference type="SMART" id="SM00248">
    <property type="entry name" value="ANK"/>
    <property type="match status" value="3"/>
</dbReference>
<dbReference type="PROSITE" id="PS50297">
    <property type="entry name" value="ANK_REP_REGION"/>
    <property type="match status" value="1"/>
</dbReference>
<evidence type="ECO:0000256" key="3">
    <source>
        <dbReference type="PROSITE-ProRule" id="PRU00023"/>
    </source>
</evidence>
<protein>
    <submittedName>
        <fullName evidence="4">Uncharacterized protein</fullName>
    </submittedName>
</protein>
<organism evidence="4 5">
    <name type="scientific">Archangium gephyra</name>
    <dbReference type="NCBI Taxonomy" id="48"/>
    <lineage>
        <taxon>Bacteria</taxon>
        <taxon>Pseudomonadati</taxon>
        <taxon>Myxococcota</taxon>
        <taxon>Myxococcia</taxon>
        <taxon>Myxococcales</taxon>
        <taxon>Cystobacterineae</taxon>
        <taxon>Archangiaceae</taxon>
        <taxon>Archangium</taxon>
    </lineage>
</organism>
<evidence type="ECO:0000313" key="4">
    <source>
        <dbReference type="EMBL" id="PZR18687.1"/>
    </source>
</evidence>
<dbReference type="EMBL" id="QFQP01000001">
    <property type="protein sequence ID" value="PZR18687.1"/>
    <property type="molecule type" value="Genomic_DNA"/>
</dbReference>
<evidence type="ECO:0000256" key="1">
    <source>
        <dbReference type="ARBA" id="ARBA00022737"/>
    </source>
</evidence>
<dbReference type="PANTHER" id="PTHR24171:SF10">
    <property type="entry name" value="ANKYRIN REPEAT DOMAIN-CONTAINING PROTEIN 29-LIKE"/>
    <property type="match status" value="1"/>
</dbReference>
<keyword evidence="2 3" id="KW-0040">ANK repeat</keyword>
<accession>A0A2W5TX17</accession>
<dbReference type="PROSITE" id="PS50088">
    <property type="entry name" value="ANK_REPEAT"/>
    <property type="match status" value="1"/>
</dbReference>
<dbReference type="Proteomes" id="UP000249061">
    <property type="component" value="Unassembled WGS sequence"/>
</dbReference>
<dbReference type="InterPro" id="IPR002110">
    <property type="entry name" value="Ankyrin_rpt"/>
</dbReference>
<dbReference type="InterPro" id="IPR036770">
    <property type="entry name" value="Ankyrin_rpt-contain_sf"/>
</dbReference>
<dbReference type="SUPFAM" id="SSF48403">
    <property type="entry name" value="Ankyrin repeat"/>
    <property type="match status" value="1"/>
</dbReference>
<evidence type="ECO:0000256" key="2">
    <source>
        <dbReference type="ARBA" id="ARBA00023043"/>
    </source>
</evidence>
<dbReference type="Pfam" id="PF12796">
    <property type="entry name" value="Ank_2"/>
    <property type="match status" value="1"/>
</dbReference>
<evidence type="ECO:0000313" key="5">
    <source>
        <dbReference type="Proteomes" id="UP000249061"/>
    </source>
</evidence>
<keyword evidence="1" id="KW-0677">Repeat</keyword>
<name>A0A2W5TX17_9BACT</name>
<dbReference type="PANTHER" id="PTHR24171">
    <property type="entry name" value="ANKYRIN REPEAT DOMAIN-CONTAINING PROTEIN 39-RELATED"/>
    <property type="match status" value="1"/>
</dbReference>
<dbReference type="Gene3D" id="1.25.40.20">
    <property type="entry name" value="Ankyrin repeat-containing domain"/>
    <property type="match status" value="1"/>
</dbReference>
<gene>
    <name evidence="4" type="ORF">DI536_02050</name>
</gene>
<reference evidence="4 5" key="1">
    <citation type="submission" date="2017-08" db="EMBL/GenBank/DDBJ databases">
        <title>Infants hospitalized years apart are colonized by the same room-sourced microbial strains.</title>
        <authorList>
            <person name="Brooks B."/>
            <person name="Olm M.R."/>
            <person name="Firek B.A."/>
            <person name="Baker R."/>
            <person name="Thomas B.C."/>
            <person name="Morowitz M.J."/>
            <person name="Banfield J.F."/>
        </authorList>
    </citation>
    <scope>NUCLEOTIDE SEQUENCE [LARGE SCALE GENOMIC DNA]</scope>
    <source>
        <strain evidence="4">S2_003_000_R2_14</strain>
    </source>
</reference>
<sequence length="156" mass="16684">MTLLEAVESGDVAAVKALLASKPDVNQLGAGKITPLIIAAGRGQLEVVKLLLDAGAEARWRDDTDETALLKAAANGHLEVARVLSPHADDDERELARSFLGAFGASHAPEFHYDGGGLKRKVAEVAARAANFVGHEDGLERLERNRRAEENAKKKK</sequence>
<comment type="caution">
    <text evidence="4">The sequence shown here is derived from an EMBL/GenBank/DDBJ whole genome shotgun (WGS) entry which is preliminary data.</text>
</comment>